<proteinExistence type="predicted"/>
<dbReference type="AlphaFoldDB" id="A0AAV3M3Z9"/>
<comment type="caution">
    <text evidence="1">The sequence shown here is derived from an EMBL/GenBank/DDBJ whole genome shotgun (WGS) entry which is preliminary data.</text>
</comment>
<dbReference type="PANTHER" id="PTHR34413">
    <property type="entry name" value="PROPHAGE TAIL FIBER ASSEMBLY PROTEIN HOMOLOG TFAE-RELATED-RELATED"/>
    <property type="match status" value="1"/>
</dbReference>
<dbReference type="EMBL" id="JALD01000051">
    <property type="protein sequence ID" value="EUD10402.1"/>
    <property type="molecule type" value="Genomic_DNA"/>
</dbReference>
<dbReference type="Proteomes" id="UP000022311">
    <property type="component" value="Unassembled WGS sequence"/>
</dbReference>
<reference evidence="1 2" key="1">
    <citation type="submission" date="2014-01" db="EMBL/GenBank/DDBJ databases">
        <authorList>
            <person name="Durkin A.S."/>
            <person name="McCorrison J."/>
            <person name="Torralba M."/>
            <person name="Gillis M."/>
            <person name="Haft D.H."/>
            <person name="Methe B."/>
            <person name="Sutton G."/>
            <person name="Nelson K.E."/>
        </authorList>
    </citation>
    <scope>NUCLEOTIDE SEQUENCE [LARGE SCALE GENOMIC DNA]</scope>
    <source>
        <strain evidence="1 2">205/92</strain>
    </source>
</reference>
<sequence>MMQLNNFKQYEPTGENYIESVQFFISDEGIDFYDSFELFKLKYKIGFDKEGIVRTVSEDISAIYPLGLSIADVDSLPAGFSIDGRWIYKNGAIIQYELTSEEQIFFNCRQKQSLLDEATAAIAPLQDAFDLGIATDEERERLMAWKKYRVLLNRVDVSSDNHVQWPQKP</sequence>
<dbReference type="RefSeq" id="WP_051489840.1">
    <property type="nucleotide sequence ID" value="NZ_JALD01000051.1"/>
</dbReference>
<evidence type="ECO:0000313" key="2">
    <source>
        <dbReference type="Proteomes" id="UP000022311"/>
    </source>
</evidence>
<dbReference type="InterPro" id="IPR003458">
    <property type="entry name" value="Phage_T4_Gp38_tail_assem"/>
</dbReference>
<accession>A0AAV3M3Z9</accession>
<name>A0AAV3M3Z9_9GAMM</name>
<gene>
    <name evidence="1" type="ORF">HMPREF1563_2039</name>
</gene>
<evidence type="ECO:0000313" key="1">
    <source>
        <dbReference type="EMBL" id="EUD10402.1"/>
    </source>
</evidence>
<organism evidence="1 2">
    <name type="scientific">Providencia alcalifaciens 205/92</name>
    <dbReference type="NCBI Taxonomy" id="1256988"/>
    <lineage>
        <taxon>Bacteria</taxon>
        <taxon>Pseudomonadati</taxon>
        <taxon>Pseudomonadota</taxon>
        <taxon>Gammaproteobacteria</taxon>
        <taxon>Enterobacterales</taxon>
        <taxon>Morganellaceae</taxon>
        <taxon>Providencia</taxon>
    </lineage>
</organism>
<dbReference type="Pfam" id="PF02413">
    <property type="entry name" value="Caudo_TAP"/>
    <property type="match status" value="1"/>
</dbReference>
<dbReference type="PANTHER" id="PTHR34413:SF2">
    <property type="entry name" value="PROPHAGE TAIL FIBER ASSEMBLY PROTEIN HOMOLOG TFAE-RELATED"/>
    <property type="match status" value="1"/>
</dbReference>
<protein>
    <submittedName>
        <fullName evidence="1">Tail fiber assembly protein</fullName>
    </submittedName>
</protein>
<dbReference type="InterPro" id="IPR051220">
    <property type="entry name" value="TFA_Chaperone"/>
</dbReference>